<evidence type="ECO:0000256" key="8">
    <source>
        <dbReference type="SAM" id="MobiDB-lite"/>
    </source>
</evidence>
<feature type="transmembrane region" description="Helical" evidence="9">
    <location>
        <begin position="238"/>
        <end position="257"/>
    </location>
</feature>
<protein>
    <submittedName>
        <fullName evidence="11">DUF250 domain membrane protein</fullName>
    </submittedName>
</protein>
<dbReference type="InterPro" id="IPR050186">
    <property type="entry name" value="TPT_transporter"/>
</dbReference>
<dbReference type="InParanoid" id="A0A3N4LID9"/>
<comment type="function">
    <text evidence="1">Involved in the import of GDP-mannose from the cytoplasm into the Golgi lumen.</text>
</comment>
<keyword evidence="7 9" id="KW-0472">Membrane</keyword>
<evidence type="ECO:0000256" key="6">
    <source>
        <dbReference type="ARBA" id="ARBA00022989"/>
    </source>
</evidence>
<keyword evidence="6 9" id="KW-1133">Transmembrane helix</keyword>
<evidence type="ECO:0000256" key="9">
    <source>
        <dbReference type="SAM" id="Phobius"/>
    </source>
</evidence>
<feature type="transmembrane region" description="Helical" evidence="9">
    <location>
        <begin position="299"/>
        <end position="320"/>
    </location>
</feature>
<evidence type="ECO:0000256" key="3">
    <source>
        <dbReference type="ARBA" id="ARBA00010425"/>
    </source>
</evidence>
<evidence type="ECO:0000256" key="2">
    <source>
        <dbReference type="ARBA" id="ARBA00004477"/>
    </source>
</evidence>
<feature type="transmembrane region" description="Helical" evidence="9">
    <location>
        <begin position="269"/>
        <end position="292"/>
    </location>
</feature>
<dbReference type="Proteomes" id="UP000267821">
    <property type="component" value="Unassembled WGS sequence"/>
</dbReference>
<feature type="compositionally biased region" description="Polar residues" evidence="8">
    <location>
        <begin position="7"/>
        <end position="29"/>
    </location>
</feature>
<feature type="transmembrane region" description="Helical" evidence="9">
    <location>
        <begin position="88"/>
        <end position="109"/>
    </location>
</feature>
<feature type="transmembrane region" description="Helical" evidence="9">
    <location>
        <begin position="121"/>
        <end position="138"/>
    </location>
</feature>
<proteinExistence type="inferred from homology"/>
<evidence type="ECO:0000256" key="4">
    <source>
        <dbReference type="ARBA" id="ARBA00011182"/>
    </source>
</evidence>
<name>A0A3N4LID9_9PEZI</name>
<feature type="transmembrane region" description="Helical" evidence="9">
    <location>
        <begin position="204"/>
        <end position="226"/>
    </location>
</feature>
<comment type="similarity">
    <text evidence="3">Belongs to the TPT transporter family. SLC35D subfamily.</text>
</comment>
<evidence type="ECO:0000256" key="1">
    <source>
        <dbReference type="ARBA" id="ARBA00003420"/>
    </source>
</evidence>
<comment type="subcellular location">
    <subcellularLocation>
        <location evidence="2">Endoplasmic reticulum membrane</location>
        <topology evidence="2">Multi-pass membrane protein</topology>
    </subcellularLocation>
</comment>
<dbReference type="EMBL" id="ML121551">
    <property type="protein sequence ID" value="RPB22526.1"/>
    <property type="molecule type" value="Genomic_DNA"/>
</dbReference>
<feature type="domain" description="Sugar phosphate transporter" evidence="10">
    <location>
        <begin position="56"/>
        <end position="342"/>
    </location>
</feature>
<keyword evidence="5 9" id="KW-0812">Transmembrane</keyword>
<dbReference type="OrthoDB" id="6418713at2759"/>
<feature type="transmembrane region" description="Helical" evidence="9">
    <location>
        <begin position="56"/>
        <end position="76"/>
    </location>
</feature>
<evidence type="ECO:0000313" key="11">
    <source>
        <dbReference type="EMBL" id="RPB22526.1"/>
    </source>
</evidence>
<accession>A0A3N4LID9</accession>
<dbReference type="AlphaFoldDB" id="A0A3N4LID9"/>
<dbReference type="InterPro" id="IPR004853">
    <property type="entry name" value="Sugar_P_trans_dom"/>
</dbReference>
<dbReference type="PANTHER" id="PTHR11132">
    <property type="entry name" value="SOLUTE CARRIER FAMILY 35"/>
    <property type="match status" value="1"/>
</dbReference>
<comment type="subunit">
    <text evidence="4">Homooligomer.</text>
</comment>
<feature type="transmembrane region" description="Helical" evidence="9">
    <location>
        <begin position="326"/>
        <end position="344"/>
    </location>
</feature>
<dbReference type="GO" id="GO:0005789">
    <property type="term" value="C:endoplasmic reticulum membrane"/>
    <property type="evidence" value="ECO:0007669"/>
    <property type="project" value="UniProtKB-SubCell"/>
</dbReference>
<keyword evidence="12" id="KW-1185">Reference proteome</keyword>
<reference evidence="11 12" key="1">
    <citation type="journal article" date="2018" name="Nat. Ecol. Evol.">
        <title>Pezizomycetes genomes reveal the molecular basis of ectomycorrhizal truffle lifestyle.</title>
        <authorList>
            <person name="Murat C."/>
            <person name="Payen T."/>
            <person name="Noel B."/>
            <person name="Kuo A."/>
            <person name="Morin E."/>
            <person name="Chen J."/>
            <person name="Kohler A."/>
            <person name="Krizsan K."/>
            <person name="Balestrini R."/>
            <person name="Da Silva C."/>
            <person name="Montanini B."/>
            <person name="Hainaut M."/>
            <person name="Levati E."/>
            <person name="Barry K.W."/>
            <person name="Belfiori B."/>
            <person name="Cichocki N."/>
            <person name="Clum A."/>
            <person name="Dockter R.B."/>
            <person name="Fauchery L."/>
            <person name="Guy J."/>
            <person name="Iotti M."/>
            <person name="Le Tacon F."/>
            <person name="Lindquist E.A."/>
            <person name="Lipzen A."/>
            <person name="Malagnac F."/>
            <person name="Mello A."/>
            <person name="Molinier V."/>
            <person name="Miyauchi S."/>
            <person name="Poulain J."/>
            <person name="Riccioni C."/>
            <person name="Rubini A."/>
            <person name="Sitrit Y."/>
            <person name="Splivallo R."/>
            <person name="Traeger S."/>
            <person name="Wang M."/>
            <person name="Zifcakova L."/>
            <person name="Wipf D."/>
            <person name="Zambonelli A."/>
            <person name="Paolocci F."/>
            <person name="Nowrousian M."/>
            <person name="Ottonello S."/>
            <person name="Baldrian P."/>
            <person name="Spatafora J.W."/>
            <person name="Henrissat B."/>
            <person name="Nagy L.G."/>
            <person name="Aury J.M."/>
            <person name="Wincker P."/>
            <person name="Grigoriev I.V."/>
            <person name="Bonfante P."/>
            <person name="Martin F.M."/>
        </authorList>
    </citation>
    <scope>NUCLEOTIDE SEQUENCE [LARGE SCALE GENOMIC DNA]</scope>
    <source>
        <strain evidence="11 12">ATCC MYA-4762</strain>
    </source>
</reference>
<sequence length="364" mass="40409">MVDSGNLKHTSTATARKSPRSQAQVEQNAPRHNTFDHVRDVLEAPEKSPSPAHPSIYVIIWICLSSSVILFNKWILHSLKFDFPIFLTTWHLIFATIATRVLAYSTSLLNGLNRVRVTRPIFFKAVVPIALFFSLSLICSNQAYLYLSVAFIQMLKATTPVAVLLATWTMFIEELNLNVLVNVSLIVFGVLLACYGELQFEMFGFMFQIGGVIFEATRLVMVQQLLSSAEYKMDPLVSLYHFAPVCAAINFIIFLYVEAPGFAVDDIYRVGPIVLVSNAVLAFGLNVSVVFLIKKTSPLVLTLSGVLKDILLVIASVVIWNSPITVLQIFGYSIALGGLVLYKLGPNNVKEAVALFQSRIWEAI</sequence>
<gene>
    <name evidence="11" type="ORF">L211DRAFT_839567</name>
</gene>
<organism evidence="11 12">
    <name type="scientific">Terfezia boudieri ATCC MYA-4762</name>
    <dbReference type="NCBI Taxonomy" id="1051890"/>
    <lineage>
        <taxon>Eukaryota</taxon>
        <taxon>Fungi</taxon>
        <taxon>Dikarya</taxon>
        <taxon>Ascomycota</taxon>
        <taxon>Pezizomycotina</taxon>
        <taxon>Pezizomycetes</taxon>
        <taxon>Pezizales</taxon>
        <taxon>Pezizaceae</taxon>
        <taxon>Terfezia</taxon>
    </lineage>
</organism>
<evidence type="ECO:0000256" key="5">
    <source>
        <dbReference type="ARBA" id="ARBA00022692"/>
    </source>
</evidence>
<dbReference type="Pfam" id="PF03151">
    <property type="entry name" value="TPT"/>
    <property type="match status" value="1"/>
</dbReference>
<evidence type="ECO:0000256" key="7">
    <source>
        <dbReference type="ARBA" id="ARBA00023136"/>
    </source>
</evidence>
<evidence type="ECO:0000313" key="12">
    <source>
        <dbReference type="Proteomes" id="UP000267821"/>
    </source>
</evidence>
<feature type="transmembrane region" description="Helical" evidence="9">
    <location>
        <begin position="179"/>
        <end position="198"/>
    </location>
</feature>
<feature type="region of interest" description="Disordered" evidence="8">
    <location>
        <begin position="1"/>
        <end position="29"/>
    </location>
</feature>
<feature type="transmembrane region" description="Helical" evidence="9">
    <location>
        <begin position="144"/>
        <end position="167"/>
    </location>
</feature>
<evidence type="ECO:0000259" key="10">
    <source>
        <dbReference type="Pfam" id="PF03151"/>
    </source>
</evidence>